<reference evidence="1 2" key="1">
    <citation type="submission" date="2024-06" db="EMBL/GenBank/DDBJ databases">
        <title>The Natural Products Discovery Center: Release of the First 8490 Sequenced Strains for Exploring Actinobacteria Biosynthetic Diversity.</title>
        <authorList>
            <person name="Kalkreuter E."/>
            <person name="Kautsar S.A."/>
            <person name="Yang D."/>
            <person name="Bader C.D."/>
            <person name="Teijaro C.N."/>
            <person name="Fluegel L."/>
            <person name="Davis C.M."/>
            <person name="Simpson J.R."/>
            <person name="Lauterbach L."/>
            <person name="Steele A.D."/>
            <person name="Gui C."/>
            <person name="Meng S."/>
            <person name="Li G."/>
            <person name="Viehrig K."/>
            <person name="Ye F."/>
            <person name="Su P."/>
            <person name="Kiefer A.F."/>
            <person name="Nichols A."/>
            <person name="Cepeda A.J."/>
            <person name="Yan W."/>
            <person name="Fan B."/>
            <person name="Jiang Y."/>
            <person name="Adhikari A."/>
            <person name="Zheng C.-J."/>
            <person name="Schuster L."/>
            <person name="Cowan T.M."/>
            <person name="Smanski M.J."/>
            <person name="Chevrette M.G."/>
            <person name="De Carvalho L.P.S."/>
            <person name="Shen B."/>
        </authorList>
    </citation>
    <scope>NUCLEOTIDE SEQUENCE [LARGE SCALE GENOMIC DNA]</scope>
    <source>
        <strain evidence="1 2">NPDC019708</strain>
    </source>
</reference>
<dbReference type="RefSeq" id="WP_356956531.1">
    <property type="nucleotide sequence ID" value="NZ_JBEXYG010000013.1"/>
</dbReference>
<accession>A0ABV2WQU4</accession>
<comment type="caution">
    <text evidence="1">The sequence shown here is derived from an EMBL/GenBank/DDBJ whole genome shotgun (WGS) entry which is preliminary data.</text>
</comment>
<evidence type="ECO:0000313" key="2">
    <source>
        <dbReference type="Proteomes" id="UP001550628"/>
    </source>
</evidence>
<organism evidence="1 2">
    <name type="scientific">Nocardia rhamnosiphila</name>
    <dbReference type="NCBI Taxonomy" id="426716"/>
    <lineage>
        <taxon>Bacteria</taxon>
        <taxon>Bacillati</taxon>
        <taxon>Actinomycetota</taxon>
        <taxon>Actinomycetes</taxon>
        <taxon>Mycobacteriales</taxon>
        <taxon>Nocardiaceae</taxon>
        <taxon>Nocardia</taxon>
    </lineage>
</organism>
<sequence length="256" mass="27736">MGDPVDKGQLDSAIENLRTQIDEWRNIPGEINDTVDGLKYYAPVAWAFATQKRDEAQDKIKTLLEKLDEVLTGINAPFTFLGWAADWQIVGASVRAASNAQARPEVSVEGFWSGEAKDSFNAVRTAQDKAFTSAAEVCTKIETSMLNLSKSALDFYIKLADTLATYMANLTAALAEVGSVILLYEGAPGLVQAAADVLVLVEGLMTALASTVQTQMVEANALDNATDSPWGFYGDHWPDATANTYNDPAYWQPSRA</sequence>
<name>A0ABV2WQU4_9NOCA</name>
<evidence type="ECO:0008006" key="3">
    <source>
        <dbReference type="Google" id="ProtNLM"/>
    </source>
</evidence>
<proteinExistence type="predicted"/>
<dbReference type="Proteomes" id="UP001550628">
    <property type="component" value="Unassembled WGS sequence"/>
</dbReference>
<evidence type="ECO:0000313" key="1">
    <source>
        <dbReference type="EMBL" id="MEU1953266.1"/>
    </source>
</evidence>
<dbReference type="EMBL" id="JBEYBF010000009">
    <property type="protein sequence ID" value="MEU1953266.1"/>
    <property type="molecule type" value="Genomic_DNA"/>
</dbReference>
<keyword evidence="2" id="KW-1185">Reference proteome</keyword>
<gene>
    <name evidence="1" type="ORF">ABZ510_15495</name>
</gene>
<protein>
    <recommendedName>
        <fullName evidence="3">ESX-1 secretion-associated protein EspA/EspE-like domain-containing protein</fullName>
    </recommendedName>
</protein>